<dbReference type="OrthoDB" id="550038at2759"/>
<feature type="region of interest" description="Disordered" evidence="3">
    <location>
        <begin position="1438"/>
        <end position="1460"/>
    </location>
</feature>
<dbReference type="Pfam" id="PF13499">
    <property type="entry name" value="EF-hand_7"/>
    <property type="match status" value="1"/>
</dbReference>
<dbReference type="PROSITE" id="PS50222">
    <property type="entry name" value="EF_HAND_2"/>
    <property type="match status" value="2"/>
</dbReference>
<feature type="compositionally biased region" description="Acidic residues" evidence="3">
    <location>
        <begin position="270"/>
        <end position="279"/>
    </location>
</feature>
<dbReference type="EMBL" id="CM008977">
    <property type="protein sequence ID" value="PNW72148.1"/>
    <property type="molecule type" value="Genomic_DNA"/>
</dbReference>
<dbReference type="GO" id="GO:0043226">
    <property type="term" value="C:organelle"/>
    <property type="evidence" value="ECO:0007669"/>
    <property type="project" value="UniProtKB-ARBA"/>
</dbReference>
<dbReference type="InterPro" id="IPR011992">
    <property type="entry name" value="EF-hand-dom_pair"/>
</dbReference>
<sequence length="1748" mass="170766">MAAPAPPVANKFKEATAKLILVLEREWLTRRGVPLPAPTLTAQQKAEIEECFTLMDSDGSGAIDVREIIQAFGSLGFVISKDAIEELMLEADPDGSGELEFDEFLSLMGRALYHPDANGKELVASTTAGSLSFADVVRAFRRKKLIESLMRGGDARRKVVDFHEKVQVLVRAEADELRERAKTHAIFERMETQRAERERLAKVVLPASQRAARVKARLQDVVGRSLGAFEALYAAHNPSASLARLASLAASSRAAASSRGGDSSSRDCSSGEESEDSDDPLGLRRRGLLRSGSQDGADTEGGGVDSARSASPTVPLERAAKSARGGGGGVTFLTEATVEQHKDAQAQPHHGFAAPPLMRSASLNSVDSTTLRTTRRVSAAVLKYFKQLEDSTKKQEQKFDDQARLNAAFVPVAPDRSDFKQALYPSRPGSRVAQAVGASALAAAPGAGGTGDTLSPGGGPRSPSPTPMGGMRGGGGTGAGTGTSSGAGTGNASASAGGSGNGGICQHPHAWGVRSPSPSLGAGAGSWTGPGSAAVITSASGLPRVSAGAWSGSAGASAGTGGGAGASTGVRRSFDLSGSRQAMSPSPVPGGSPSLPTSRAWRQTPAFGFGSAAAAPFGWGSGVSPGAALSRGVAAGASTTALNASGFAGGVGGGAVPVPGLPQALAGLLTPEVAGVLADPRSSWPGLSSTAGTATGIGIGSSIGGAPQEPHPQPSSQGLSASGAAAGAGATQSSASGSLPALPHQHQHQHQQPPQPPRAATSLGFAREAQLATAAAAAALCAPGTSGGRNAVTPEPGALAGAMPTTAGLSQPARAGAGPMPGPITRAWVAQSKSGVNELVTPHTQRESSLKKLGSGAAAGAVPVAAAGGNGGAAIGAGAGEGPGGGGGASGGGSGTGSPRQLPAAPGATSPMGVAGLTAGSGTGAGPSTAGSLVTAAPSAAAQLGGSRSRLNLGSSTPTASSAGVAAGHSSGSRSIANGGNSFSHGPFLPVARSPATGASLSGAAAAALVGEIVSVGPAPAVVTGSISAADHDAAIRSRLRPPRVGSRAATAPAVSTSLAASAPVAFAALPMATVTEAGDEDQLLAVLDMDAILADAEVANLSASAGAVPLPGRGGSGGSCGSGGLPVSRKPADGTYPEPMAPAGVRPPPGTAPGSAGLPPPPAHRTAVSSPLPGAAPAAATAPAGAAAASTAGGGAAAVSQESLRRATVSPERRGSSGAIGGTSSRPPSRALLTPASPLSLVPLPPHPHQQHPHPQHGAGPSHDGLLNHRPASPHGAPATGAALPLPPHVAAPPAPSTPAGCNVPPSPVPALPLRPASPGGSYLPRGAYMNVSNVGHGGGGGAGGGGRRPSARGAKGGGQRWSGRGFGTGTVSGTGTGAANSDAGAAGAGAGAGAGERPASAARVALTPDALLGGGGSRRRIMVTCYGQQVDTAPDGAVVVPPAPATRSPESRGGSASGDRYVVNATLVDNSGGAVGQPLQTPTPTPKGARGGRAAAAAAAAGAVAAAAAAHAVPLDLDLDQYMAQQQAMQDPDTIGAGDRADLDRQSAGLADVAALWPVGTAPNATHNQPPPLHLHGHHQRPGSRQQLYPQQHAGQNPQHQPQLPLPYRHAGTPASPQAQPAQPAQPPTRYHQPRLSPQPLAAGGHRRAYTPPSTAAARPDSGASNLPAAHASPAGGVGATGSSAERVVPVPMAGSQRATVDGRPPSRVAPTDVAMEHVPAGELGPWGAAAVSPGMGPRAATWQQG</sequence>
<feature type="compositionally biased region" description="Low complexity" evidence="3">
    <location>
        <begin position="1616"/>
        <end position="1625"/>
    </location>
</feature>
<organism evidence="5 6">
    <name type="scientific">Chlamydomonas reinhardtii</name>
    <name type="common">Chlamydomonas smithii</name>
    <dbReference type="NCBI Taxonomy" id="3055"/>
    <lineage>
        <taxon>Eukaryota</taxon>
        <taxon>Viridiplantae</taxon>
        <taxon>Chlorophyta</taxon>
        <taxon>core chlorophytes</taxon>
        <taxon>Chlorophyceae</taxon>
        <taxon>CS clade</taxon>
        <taxon>Chlamydomonadales</taxon>
        <taxon>Chlamydomonadaceae</taxon>
        <taxon>Chlamydomonas</taxon>
    </lineage>
</organism>
<feature type="compositionally biased region" description="Gly residues" evidence="3">
    <location>
        <begin position="446"/>
        <end position="460"/>
    </location>
</feature>
<dbReference type="Gene3D" id="1.10.238.10">
    <property type="entry name" value="EF-hand"/>
    <property type="match status" value="1"/>
</dbReference>
<feature type="region of interest" description="Disordered" evidence="3">
    <location>
        <begin position="1563"/>
        <end position="1685"/>
    </location>
</feature>
<feature type="region of interest" description="Disordered" evidence="3">
    <location>
        <begin position="1108"/>
        <end position="1179"/>
    </location>
</feature>
<feature type="compositionally biased region" description="Gly residues" evidence="3">
    <location>
        <begin position="470"/>
        <end position="489"/>
    </location>
</feature>
<keyword evidence="6" id="KW-1185">Reference proteome</keyword>
<evidence type="ECO:0000256" key="1">
    <source>
        <dbReference type="ARBA" id="ARBA00022737"/>
    </source>
</evidence>
<dbReference type="Gramene" id="PNW72148">
    <property type="protein sequence ID" value="PNW72148"/>
    <property type="gene ID" value="CHLRE_16g680500v5"/>
</dbReference>
<feature type="region of interest" description="Disordered" evidence="3">
    <location>
        <begin position="947"/>
        <end position="979"/>
    </location>
</feature>
<evidence type="ECO:0000256" key="2">
    <source>
        <dbReference type="ARBA" id="ARBA00022837"/>
    </source>
</evidence>
<feature type="domain" description="EF-hand" evidence="4">
    <location>
        <begin position="79"/>
        <end position="114"/>
    </location>
</feature>
<dbReference type="InterPro" id="IPR018247">
    <property type="entry name" value="EF_Hand_1_Ca_BS"/>
</dbReference>
<feature type="region of interest" description="Disordered" evidence="3">
    <location>
        <begin position="784"/>
        <end position="820"/>
    </location>
</feature>
<keyword evidence="1" id="KW-0677">Repeat</keyword>
<accession>A0A2K3CV39</accession>
<dbReference type="GeneID" id="5721557"/>
<feature type="compositionally biased region" description="Low complexity" evidence="3">
    <location>
        <begin position="1275"/>
        <end position="1285"/>
    </location>
</feature>
<name>A0A2K3CV39_CHLRE</name>
<evidence type="ECO:0000313" key="6">
    <source>
        <dbReference type="Proteomes" id="UP000006906"/>
    </source>
</evidence>
<dbReference type="InterPro" id="IPR050145">
    <property type="entry name" value="Centrin_CML-like"/>
</dbReference>
<dbReference type="ExpressionAtlas" id="A0A2K3CV39">
    <property type="expression patterns" value="baseline and differential"/>
</dbReference>
<feature type="region of interest" description="Disordered" evidence="3">
    <location>
        <begin position="444"/>
        <end position="529"/>
    </location>
</feature>
<dbReference type="SUPFAM" id="SSF47473">
    <property type="entry name" value="EF-hand"/>
    <property type="match status" value="1"/>
</dbReference>
<protein>
    <recommendedName>
        <fullName evidence="4">EF-hand domain-containing protein</fullName>
    </recommendedName>
</protein>
<feature type="compositionally biased region" description="Low complexity" evidence="3">
    <location>
        <begin position="947"/>
        <end position="975"/>
    </location>
</feature>
<dbReference type="RefSeq" id="XP_001695885.2">
    <property type="nucleotide sequence ID" value="XM_001695833.2"/>
</dbReference>
<dbReference type="PROSITE" id="PS00018">
    <property type="entry name" value="EF_HAND_1"/>
    <property type="match status" value="2"/>
</dbReference>
<feature type="region of interest" description="Disordered" evidence="3">
    <location>
        <begin position="254"/>
        <end position="328"/>
    </location>
</feature>
<keyword evidence="2" id="KW-0106">Calcium</keyword>
<dbReference type="KEGG" id="cre:CHLRE_16g680500v5"/>
<feature type="compositionally biased region" description="Gly residues" evidence="3">
    <location>
        <begin position="1356"/>
        <end position="1378"/>
    </location>
</feature>
<dbReference type="SMART" id="SM00054">
    <property type="entry name" value="EFh"/>
    <property type="match status" value="2"/>
</dbReference>
<feature type="compositionally biased region" description="Polar residues" evidence="3">
    <location>
        <begin position="1586"/>
        <end position="1597"/>
    </location>
</feature>
<feature type="compositionally biased region" description="Low complexity" evidence="3">
    <location>
        <begin position="254"/>
        <end position="268"/>
    </location>
</feature>
<feature type="compositionally biased region" description="Low complexity" evidence="3">
    <location>
        <begin position="1598"/>
        <end position="1609"/>
    </location>
</feature>
<feature type="compositionally biased region" description="Low complexity" evidence="3">
    <location>
        <begin position="1228"/>
        <end position="1243"/>
    </location>
</feature>
<dbReference type="FunFam" id="1.10.238.10:FF:000178">
    <property type="entry name" value="Calmodulin-2 A"/>
    <property type="match status" value="1"/>
</dbReference>
<feature type="region of interest" description="Disordered" evidence="3">
    <location>
        <begin position="1341"/>
        <end position="1380"/>
    </location>
</feature>
<dbReference type="PaxDb" id="3055-EDP01222"/>
<evidence type="ECO:0000259" key="4">
    <source>
        <dbReference type="PROSITE" id="PS50222"/>
    </source>
</evidence>
<feature type="domain" description="EF-hand" evidence="4">
    <location>
        <begin position="43"/>
        <end position="78"/>
    </location>
</feature>
<feature type="compositionally biased region" description="Low complexity" evidence="3">
    <location>
        <begin position="715"/>
        <end position="739"/>
    </location>
</feature>
<dbReference type="InParanoid" id="A0A2K3CV39"/>
<dbReference type="CDD" id="cd00051">
    <property type="entry name" value="EFh"/>
    <property type="match status" value="1"/>
</dbReference>
<feature type="compositionally biased region" description="Pro residues" evidence="3">
    <location>
        <begin position="1286"/>
        <end position="1298"/>
    </location>
</feature>
<reference evidence="5 6" key="1">
    <citation type="journal article" date="2007" name="Science">
        <title>The Chlamydomonas genome reveals the evolution of key animal and plant functions.</title>
        <authorList>
            <person name="Merchant S.S."/>
            <person name="Prochnik S.E."/>
            <person name="Vallon O."/>
            <person name="Harris E.H."/>
            <person name="Karpowicz S.J."/>
            <person name="Witman G.B."/>
            <person name="Terry A."/>
            <person name="Salamov A."/>
            <person name="Fritz-Laylin L.K."/>
            <person name="Marechal-Drouard L."/>
            <person name="Marshall W.F."/>
            <person name="Qu L.H."/>
            <person name="Nelson D.R."/>
            <person name="Sanderfoot A.A."/>
            <person name="Spalding M.H."/>
            <person name="Kapitonov V.V."/>
            <person name="Ren Q."/>
            <person name="Ferris P."/>
            <person name="Lindquist E."/>
            <person name="Shapiro H."/>
            <person name="Lucas S.M."/>
            <person name="Grimwood J."/>
            <person name="Schmutz J."/>
            <person name="Cardol P."/>
            <person name="Cerutti H."/>
            <person name="Chanfreau G."/>
            <person name="Chen C.L."/>
            <person name="Cognat V."/>
            <person name="Croft M.T."/>
            <person name="Dent R."/>
            <person name="Dutcher S."/>
            <person name="Fernandez E."/>
            <person name="Fukuzawa H."/>
            <person name="Gonzalez-Ballester D."/>
            <person name="Gonzalez-Halphen D."/>
            <person name="Hallmann A."/>
            <person name="Hanikenne M."/>
            <person name="Hippler M."/>
            <person name="Inwood W."/>
            <person name="Jabbari K."/>
            <person name="Kalanon M."/>
            <person name="Kuras R."/>
            <person name="Lefebvre P.A."/>
            <person name="Lemaire S.D."/>
            <person name="Lobanov A.V."/>
            <person name="Lohr M."/>
            <person name="Manuell A."/>
            <person name="Meier I."/>
            <person name="Mets L."/>
            <person name="Mittag M."/>
            <person name="Mittelmeier T."/>
            <person name="Moroney J.V."/>
            <person name="Moseley J."/>
            <person name="Napoli C."/>
            <person name="Nedelcu A.M."/>
            <person name="Niyogi K."/>
            <person name="Novoselov S.V."/>
            <person name="Paulsen I.T."/>
            <person name="Pazour G."/>
            <person name="Purton S."/>
            <person name="Ral J.P."/>
            <person name="Riano-Pachon D.M."/>
            <person name="Riekhof W."/>
            <person name="Rymarquis L."/>
            <person name="Schroda M."/>
            <person name="Stern D."/>
            <person name="Umen J."/>
            <person name="Willows R."/>
            <person name="Wilson N."/>
            <person name="Zimmer S.L."/>
            <person name="Allmer J."/>
            <person name="Balk J."/>
            <person name="Bisova K."/>
            <person name="Chen C.J."/>
            <person name="Elias M."/>
            <person name="Gendler K."/>
            <person name="Hauser C."/>
            <person name="Lamb M.R."/>
            <person name="Ledford H."/>
            <person name="Long J.C."/>
            <person name="Minagawa J."/>
            <person name="Page M.D."/>
            <person name="Pan J."/>
            <person name="Pootakham W."/>
            <person name="Roje S."/>
            <person name="Rose A."/>
            <person name="Stahlberg E."/>
            <person name="Terauchi A.M."/>
            <person name="Yang P."/>
            <person name="Ball S."/>
            <person name="Bowler C."/>
            <person name="Dieckmann C.L."/>
            <person name="Gladyshev V.N."/>
            <person name="Green P."/>
            <person name="Jorgensen R."/>
            <person name="Mayfield S."/>
            <person name="Mueller-Roeber B."/>
            <person name="Rajamani S."/>
            <person name="Sayre R.T."/>
            <person name="Brokstein P."/>
            <person name="Dubchak I."/>
            <person name="Goodstein D."/>
            <person name="Hornick L."/>
            <person name="Huang Y.W."/>
            <person name="Jhaveri J."/>
            <person name="Luo Y."/>
            <person name="Martinez D."/>
            <person name="Ngau W.C."/>
            <person name="Otillar B."/>
            <person name="Poliakov A."/>
            <person name="Porter A."/>
            <person name="Szajkowski L."/>
            <person name="Werner G."/>
            <person name="Zhou K."/>
            <person name="Grigoriev I.V."/>
            <person name="Rokhsar D.S."/>
            <person name="Grossman A.R."/>
        </authorList>
    </citation>
    <scope>NUCLEOTIDE SEQUENCE [LARGE SCALE GENOMIC DNA]</scope>
    <source>
        <strain evidence="6">CC-503</strain>
    </source>
</reference>
<dbReference type="STRING" id="3055.A0A2K3CV39"/>
<gene>
    <name evidence="5" type="ORF">CHLRE_16g680500v5</name>
</gene>
<dbReference type="GO" id="GO:0005509">
    <property type="term" value="F:calcium ion binding"/>
    <property type="evidence" value="ECO:0000318"/>
    <property type="project" value="GO_Central"/>
</dbReference>
<dbReference type="InterPro" id="IPR002048">
    <property type="entry name" value="EF_hand_dom"/>
</dbReference>
<feature type="compositionally biased region" description="Gly residues" evidence="3">
    <location>
        <begin position="1113"/>
        <end position="1125"/>
    </location>
</feature>
<feature type="region of interest" description="Disordered" evidence="3">
    <location>
        <begin position="550"/>
        <end position="596"/>
    </location>
</feature>
<feature type="region of interest" description="Disordered" evidence="3">
    <location>
        <begin position="1203"/>
        <end position="1305"/>
    </location>
</feature>
<feature type="compositionally biased region" description="Gly residues" evidence="3">
    <location>
        <begin position="883"/>
        <end position="896"/>
    </location>
</feature>
<proteinExistence type="predicted"/>
<dbReference type="Proteomes" id="UP000006906">
    <property type="component" value="Chromosome 16"/>
</dbReference>
<evidence type="ECO:0000313" key="5">
    <source>
        <dbReference type="EMBL" id="PNW72148.1"/>
    </source>
</evidence>
<feature type="region of interest" description="Disordered" evidence="3">
    <location>
        <begin position="883"/>
        <end position="932"/>
    </location>
</feature>
<dbReference type="PANTHER" id="PTHR23050">
    <property type="entry name" value="CALCIUM BINDING PROTEIN"/>
    <property type="match status" value="1"/>
</dbReference>
<evidence type="ECO:0000256" key="3">
    <source>
        <dbReference type="SAM" id="MobiDB-lite"/>
    </source>
</evidence>
<feature type="region of interest" description="Disordered" evidence="3">
    <location>
        <begin position="682"/>
        <end position="761"/>
    </location>
</feature>
<feature type="compositionally biased region" description="Low complexity" evidence="3">
    <location>
        <begin position="1168"/>
        <end position="1179"/>
    </location>
</feature>
<feature type="region of interest" description="Disordered" evidence="3">
    <location>
        <begin position="1474"/>
        <end position="1494"/>
    </location>
</feature>